<evidence type="ECO:0000313" key="1">
    <source>
        <dbReference type="EMBL" id="DAF93793.1"/>
    </source>
</evidence>
<organism evidence="1">
    <name type="scientific">Siphoviridae sp. ct0eR1</name>
    <dbReference type="NCBI Taxonomy" id="2825297"/>
    <lineage>
        <taxon>Viruses</taxon>
        <taxon>Duplodnaviria</taxon>
        <taxon>Heunggongvirae</taxon>
        <taxon>Uroviricota</taxon>
        <taxon>Caudoviricetes</taxon>
    </lineage>
</organism>
<protein>
    <submittedName>
        <fullName evidence="1">AAA domain protein</fullName>
    </submittedName>
</protein>
<dbReference type="InterPro" id="IPR027417">
    <property type="entry name" value="P-loop_NTPase"/>
</dbReference>
<name>A0A8S5UH15_9CAUD</name>
<dbReference type="Gene3D" id="3.40.50.300">
    <property type="entry name" value="P-loop containing nucleotide triphosphate hydrolases"/>
    <property type="match status" value="1"/>
</dbReference>
<dbReference type="Pfam" id="PF13479">
    <property type="entry name" value="AAA_24"/>
    <property type="match status" value="1"/>
</dbReference>
<dbReference type="EMBL" id="BK016087">
    <property type="protein sequence ID" value="DAF93793.1"/>
    <property type="molecule type" value="Genomic_DNA"/>
</dbReference>
<sequence>MSATQKHSKTTISTVKEVKHSMTFEDTLTRLGMTVVNPEQNNHFNMLIHGVSGVGKTSLAATASQVDNMSPVLYVDFESGTLPVRDWGNLQNITVVHCDKWVDCANLCDNIARNLAGFPYKTVVFDTLDKCQELILAHYETVSNDTWTKWRAVYDSLLKAIGVFLDAPDISFIAITHSARESNEVTGETFIAPSFEGQKSGQRIPALFNFVGYMEWANVDNGDGEEITVPVLYTRKPNVVTKQQTRGFPPAMGNPSMAKIHDYITSH</sequence>
<proteinExistence type="predicted"/>
<accession>A0A8S5UH15</accession>
<reference evidence="1" key="1">
    <citation type="journal article" date="2021" name="Proc. Natl. Acad. Sci. U.S.A.">
        <title>A Catalog of Tens of Thousands of Viruses from Human Metagenomes Reveals Hidden Associations with Chronic Diseases.</title>
        <authorList>
            <person name="Tisza M.J."/>
            <person name="Buck C.B."/>
        </authorList>
    </citation>
    <scope>NUCLEOTIDE SEQUENCE</scope>
    <source>
        <strain evidence="1">Ct0eR1</strain>
    </source>
</reference>
<dbReference type="SUPFAM" id="SSF52540">
    <property type="entry name" value="P-loop containing nucleoside triphosphate hydrolases"/>
    <property type="match status" value="1"/>
</dbReference>